<evidence type="ECO:0000256" key="5">
    <source>
        <dbReference type="ARBA" id="ARBA00022989"/>
    </source>
</evidence>
<feature type="transmembrane region" description="Helical" evidence="10">
    <location>
        <begin position="194"/>
        <end position="217"/>
    </location>
</feature>
<evidence type="ECO:0000256" key="6">
    <source>
        <dbReference type="ARBA" id="ARBA00023136"/>
    </source>
</evidence>
<dbReference type="GO" id="GO:0007165">
    <property type="term" value="P:signal transduction"/>
    <property type="evidence" value="ECO:0007669"/>
    <property type="project" value="UniProtKB-KW"/>
</dbReference>
<dbReference type="Pfam" id="PF00015">
    <property type="entry name" value="MCPsignal"/>
    <property type="match status" value="1"/>
</dbReference>
<dbReference type="Pfam" id="PF17202">
    <property type="entry name" value="sCache_3_3"/>
    <property type="match status" value="1"/>
</dbReference>
<dbReference type="SUPFAM" id="SSF58104">
    <property type="entry name" value="Methyl-accepting chemotaxis protein (MCP) signaling domain"/>
    <property type="match status" value="1"/>
</dbReference>
<dbReference type="InterPro" id="IPR051310">
    <property type="entry name" value="MCP_chemotaxis"/>
</dbReference>
<dbReference type="PANTHER" id="PTHR43531:SF14">
    <property type="entry name" value="METHYL-ACCEPTING CHEMOTAXIS PROTEIN I-RELATED"/>
    <property type="match status" value="1"/>
</dbReference>
<evidence type="ECO:0000259" key="11">
    <source>
        <dbReference type="PROSITE" id="PS50111"/>
    </source>
</evidence>
<dbReference type="Proteomes" id="UP000263993">
    <property type="component" value="Unassembled WGS sequence"/>
</dbReference>
<reference evidence="13" key="1">
    <citation type="submission" date="2018-08" db="EMBL/GenBank/DDBJ databases">
        <authorList>
            <person name="Kim S.-J."/>
            <person name="Jung G.-Y."/>
        </authorList>
    </citation>
    <scope>NUCLEOTIDE SEQUENCE [LARGE SCALE GENOMIC DNA]</scope>
    <source>
        <strain evidence="13">GY_H</strain>
    </source>
</reference>
<organism evidence="12 13">
    <name type="scientific">Undibacter mobilis</name>
    <dbReference type="NCBI Taxonomy" id="2292256"/>
    <lineage>
        <taxon>Bacteria</taxon>
        <taxon>Pseudomonadati</taxon>
        <taxon>Pseudomonadota</taxon>
        <taxon>Alphaproteobacteria</taxon>
        <taxon>Hyphomicrobiales</taxon>
        <taxon>Nitrobacteraceae</taxon>
        <taxon>Undibacter</taxon>
    </lineage>
</organism>
<keyword evidence="4 10" id="KW-0812">Transmembrane</keyword>
<keyword evidence="5 10" id="KW-1133">Transmembrane helix</keyword>
<dbReference type="GO" id="GO:0006935">
    <property type="term" value="P:chemotaxis"/>
    <property type="evidence" value="ECO:0007669"/>
    <property type="project" value="TreeGrafter"/>
</dbReference>
<evidence type="ECO:0000256" key="9">
    <source>
        <dbReference type="SAM" id="Coils"/>
    </source>
</evidence>
<comment type="caution">
    <text evidence="12">The sequence shown here is derived from an EMBL/GenBank/DDBJ whole genome shotgun (WGS) entry which is preliminary data.</text>
</comment>
<evidence type="ECO:0000256" key="2">
    <source>
        <dbReference type="ARBA" id="ARBA00022475"/>
    </source>
</evidence>
<dbReference type="PANTHER" id="PTHR43531">
    <property type="entry name" value="PROTEIN ICFG"/>
    <property type="match status" value="1"/>
</dbReference>
<keyword evidence="8" id="KW-0807">Transducer</keyword>
<proteinExistence type="inferred from homology"/>
<feature type="domain" description="Methyl-accepting transducer" evidence="11">
    <location>
        <begin position="291"/>
        <end position="497"/>
    </location>
</feature>
<dbReference type="PROSITE" id="PS50111">
    <property type="entry name" value="CHEMOTAXIS_TRANSDUC_2"/>
    <property type="match status" value="1"/>
</dbReference>
<dbReference type="AlphaFoldDB" id="A0A371BCG8"/>
<evidence type="ECO:0000313" key="12">
    <source>
        <dbReference type="EMBL" id="RDV05250.1"/>
    </source>
</evidence>
<comment type="subcellular location">
    <subcellularLocation>
        <location evidence="1">Cell membrane</location>
        <topology evidence="1">Multi-pass membrane protein</topology>
    </subcellularLocation>
</comment>
<keyword evidence="9" id="KW-0175">Coiled coil</keyword>
<dbReference type="SUPFAM" id="SSF103190">
    <property type="entry name" value="Sensory domain-like"/>
    <property type="match status" value="1"/>
</dbReference>
<name>A0A371BCG8_9BRAD</name>
<dbReference type="InterPro" id="IPR004089">
    <property type="entry name" value="MCPsignal_dom"/>
</dbReference>
<dbReference type="EMBL" id="QRGO01000001">
    <property type="protein sequence ID" value="RDV05250.1"/>
    <property type="molecule type" value="Genomic_DNA"/>
</dbReference>
<evidence type="ECO:0000256" key="7">
    <source>
        <dbReference type="ARBA" id="ARBA00029447"/>
    </source>
</evidence>
<feature type="transmembrane region" description="Helical" evidence="10">
    <location>
        <begin position="20"/>
        <end position="41"/>
    </location>
</feature>
<keyword evidence="2" id="KW-1003">Cell membrane</keyword>
<keyword evidence="6 10" id="KW-0472">Membrane</keyword>
<dbReference type="GO" id="GO:0004888">
    <property type="term" value="F:transmembrane signaling receptor activity"/>
    <property type="evidence" value="ECO:0007669"/>
    <property type="project" value="TreeGrafter"/>
</dbReference>
<evidence type="ECO:0000256" key="8">
    <source>
        <dbReference type="PROSITE-ProRule" id="PRU00284"/>
    </source>
</evidence>
<protein>
    <submittedName>
        <fullName evidence="12">Methyl-accepting chemotaxis protein</fullName>
    </submittedName>
</protein>
<evidence type="ECO:0000256" key="10">
    <source>
        <dbReference type="SAM" id="Phobius"/>
    </source>
</evidence>
<dbReference type="OrthoDB" id="3378718at2"/>
<dbReference type="InterPro" id="IPR029151">
    <property type="entry name" value="Sensor-like_sf"/>
</dbReference>
<dbReference type="Gene3D" id="1.10.287.950">
    <property type="entry name" value="Methyl-accepting chemotaxis protein"/>
    <property type="match status" value="1"/>
</dbReference>
<dbReference type="CDD" id="cd11386">
    <property type="entry name" value="MCP_signal"/>
    <property type="match status" value="1"/>
</dbReference>
<evidence type="ECO:0000256" key="1">
    <source>
        <dbReference type="ARBA" id="ARBA00004651"/>
    </source>
</evidence>
<sequence length="501" mass="53500">MTATAMAPRRTFRLLSRMNLTSRLTLMAILTMAIAVGISLWTSMSITSGEMYRRAQTALDINIKLLDSALTAYGPARRDGDKLYFGNTLINNNFEAVDRVKSIAGGTATVFMGDLRVATNVAKPDGSRAVGTKLAQGPAYDTVFNKRQTYRGEANILGENYLTVYQPIVSGNEVLGIAYVGVKKAEFFTVLEQLMWTSLIGGLVVIVLAGAAMFFLVRRIFAPVGIICRDLVAMAMEASGRTIDAKHLSQIEEMHEAVTLLGEATRAKQAAEAEAAALRERVDAQRRRRGEQAAVAAEDRSRAVQERVRAMDEISSTVKKNAGEAAEADRVATSTCDVADRSGQIVAQAIEAMSRIEESSNKISDIISVIDEIARQTNLLALNAAVEAARAGEAGRGFAVVATEVRSLAQRSSQAAKDIKQLIVSSSDRVKQGVGLVNSAGSSLSEIVEQIRKVAGIVSGIAVANNEQAAGLEQINRTLVQLDEASGGAAAWDADEEAMAA</sequence>
<feature type="coiled-coil region" evidence="9">
    <location>
        <begin position="261"/>
        <end position="288"/>
    </location>
</feature>
<dbReference type="InterPro" id="IPR033463">
    <property type="entry name" value="sCache_3"/>
</dbReference>
<evidence type="ECO:0000256" key="3">
    <source>
        <dbReference type="ARBA" id="ARBA00022481"/>
    </source>
</evidence>
<dbReference type="SMART" id="SM00283">
    <property type="entry name" value="MA"/>
    <property type="match status" value="1"/>
</dbReference>
<evidence type="ECO:0000256" key="4">
    <source>
        <dbReference type="ARBA" id="ARBA00022692"/>
    </source>
</evidence>
<keyword evidence="3" id="KW-0488">Methylation</keyword>
<evidence type="ECO:0000313" key="13">
    <source>
        <dbReference type="Proteomes" id="UP000263993"/>
    </source>
</evidence>
<accession>A0A371BCG8</accession>
<dbReference type="GO" id="GO:0005886">
    <property type="term" value="C:plasma membrane"/>
    <property type="evidence" value="ECO:0007669"/>
    <property type="project" value="UniProtKB-SubCell"/>
</dbReference>
<comment type="similarity">
    <text evidence="7">Belongs to the methyl-accepting chemotaxis (MCP) protein family.</text>
</comment>
<gene>
    <name evidence="12" type="ORF">DXH78_12125</name>
</gene>
<keyword evidence="13" id="KW-1185">Reference proteome</keyword>